<reference evidence="2" key="2">
    <citation type="journal article" date="2015" name="Data Brief">
        <title>Shoot transcriptome of the giant reed, Arundo donax.</title>
        <authorList>
            <person name="Barrero R.A."/>
            <person name="Guerrero F.D."/>
            <person name="Moolhuijzen P."/>
            <person name="Goolsby J.A."/>
            <person name="Tidwell J."/>
            <person name="Bellgard S.E."/>
            <person name="Bellgard M.I."/>
        </authorList>
    </citation>
    <scope>NUCLEOTIDE SEQUENCE</scope>
    <source>
        <tissue evidence="2">Shoot tissue taken approximately 20 cm above the soil surface</tissue>
    </source>
</reference>
<reference evidence="2" key="1">
    <citation type="submission" date="2014-09" db="EMBL/GenBank/DDBJ databases">
        <authorList>
            <person name="Magalhaes I.L.F."/>
            <person name="Oliveira U."/>
            <person name="Santos F.R."/>
            <person name="Vidigal T.H.D.A."/>
            <person name="Brescovit A.D."/>
            <person name="Santos A.J."/>
        </authorList>
    </citation>
    <scope>NUCLEOTIDE SEQUENCE</scope>
    <source>
        <tissue evidence="2">Shoot tissue taken approximately 20 cm above the soil surface</tissue>
    </source>
</reference>
<sequence length="171" mass="17896">MPIFSNSGGSTARARSPSPTSPVPILHIWSTTTAARTRPSPRLRPSELRAPPLRSSPSAATKASCPTSSLRRGPSRRRLRLPRGCVVLWRLLADLPDHRSASPPSPVRRRPHPDVSPPLASSPAEPSPSSAPLQPGGPICTTPRRPDSPIAGGAESPPPASTSPAPCSALF</sequence>
<evidence type="ECO:0000313" key="2">
    <source>
        <dbReference type="EMBL" id="JAD93222.1"/>
    </source>
</evidence>
<evidence type="ECO:0000256" key="1">
    <source>
        <dbReference type="SAM" id="MobiDB-lite"/>
    </source>
</evidence>
<feature type="compositionally biased region" description="Low complexity" evidence="1">
    <location>
        <begin position="30"/>
        <end position="40"/>
    </location>
</feature>
<proteinExistence type="predicted"/>
<feature type="compositionally biased region" description="Low complexity" evidence="1">
    <location>
        <begin position="162"/>
        <end position="171"/>
    </location>
</feature>
<feature type="compositionally biased region" description="Polar residues" evidence="1">
    <location>
        <begin position="1"/>
        <end position="10"/>
    </location>
</feature>
<feature type="compositionally biased region" description="Low complexity" evidence="1">
    <location>
        <begin position="117"/>
        <end position="133"/>
    </location>
</feature>
<dbReference type="AlphaFoldDB" id="A0A0A9EB58"/>
<feature type="region of interest" description="Disordered" evidence="1">
    <location>
        <begin position="96"/>
        <end position="171"/>
    </location>
</feature>
<protein>
    <submittedName>
        <fullName evidence="2">Uncharacterized protein</fullName>
    </submittedName>
</protein>
<dbReference type="EMBL" id="GBRH01204673">
    <property type="protein sequence ID" value="JAD93222.1"/>
    <property type="molecule type" value="Transcribed_RNA"/>
</dbReference>
<accession>A0A0A9EB58</accession>
<name>A0A0A9EB58_ARUDO</name>
<feature type="region of interest" description="Disordered" evidence="1">
    <location>
        <begin position="1"/>
        <end position="77"/>
    </location>
</feature>
<feature type="compositionally biased region" description="Low complexity" evidence="1">
    <location>
        <begin position="48"/>
        <end position="61"/>
    </location>
</feature>
<organism evidence="2">
    <name type="scientific">Arundo donax</name>
    <name type="common">Giant reed</name>
    <name type="synonym">Donax arundinaceus</name>
    <dbReference type="NCBI Taxonomy" id="35708"/>
    <lineage>
        <taxon>Eukaryota</taxon>
        <taxon>Viridiplantae</taxon>
        <taxon>Streptophyta</taxon>
        <taxon>Embryophyta</taxon>
        <taxon>Tracheophyta</taxon>
        <taxon>Spermatophyta</taxon>
        <taxon>Magnoliopsida</taxon>
        <taxon>Liliopsida</taxon>
        <taxon>Poales</taxon>
        <taxon>Poaceae</taxon>
        <taxon>PACMAD clade</taxon>
        <taxon>Arundinoideae</taxon>
        <taxon>Arundineae</taxon>
        <taxon>Arundo</taxon>
    </lineage>
</organism>